<gene>
    <name evidence="2" type="ORF">OHC33_002399</name>
</gene>
<dbReference type="AlphaFoldDB" id="A0AAN8EVH0"/>
<protein>
    <submittedName>
        <fullName evidence="2">Uncharacterized protein</fullName>
    </submittedName>
</protein>
<dbReference type="EMBL" id="JAKLMC020000004">
    <property type="protein sequence ID" value="KAK5956910.1"/>
    <property type="molecule type" value="Genomic_DNA"/>
</dbReference>
<sequence length="334" mass="38156">MSEPRQWLHDIPVEIRLKIYEQLFASGPIMIHSCDQAAACNWSHPNRRSQHLTHLKLFATSRAVRDEAEPVFWSTTPFKLHACMRKLQDSLPLEQYMQIRDLTYDATHTFNSAHPSTNRALTPIEKRLSRVGEILPSGQQVQRMNYIDIQAGLTLDGAGLSTIQSLLESTQGRVKTLILRINYATCYPEMPNGIVLNAGASILRGDDFDETYTVTMKDTYHITITGATVNIIEAMKEMLRAVHGQNYEEKLVIHTEDMREIAQRDSRPVPLQALLRLRTPTLTLNHFDMSPITVDRSIPIDTVMALIPSVQDNNAQGRSRRSRAFRRRNRGLRW</sequence>
<dbReference type="InterPro" id="IPR038883">
    <property type="entry name" value="AN11006-like"/>
</dbReference>
<feature type="compositionally biased region" description="Basic residues" evidence="1">
    <location>
        <begin position="318"/>
        <end position="334"/>
    </location>
</feature>
<reference evidence="2 3" key="1">
    <citation type="submission" date="2022-12" db="EMBL/GenBank/DDBJ databases">
        <title>Genomic features and morphological characterization of a novel Knufia sp. strain isolated from spacecraft assembly facility.</title>
        <authorList>
            <person name="Teixeira M."/>
            <person name="Chander A.M."/>
            <person name="Stajich J.E."/>
            <person name="Venkateswaran K."/>
        </authorList>
    </citation>
    <scope>NUCLEOTIDE SEQUENCE [LARGE SCALE GENOMIC DNA]</scope>
    <source>
        <strain evidence="2 3">FJI-L2-BK-P2</strain>
    </source>
</reference>
<dbReference type="PANTHER" id="PTHR42085:SF2">
    <property type="entry name" value="F-BOX DOMAIN-CONTAINING PROTEIN"/>
    <property type="match status" value="1"/>
</dbReference>
<dbReference type="PANTHER" id="PTHR42085">
    <property type="entry name" value="F-BOX DOMAIN-CONTAINING PROTEIN"/>
    <property type="match status" value="1"/>
</dbReference>
<evidence type="ECO:0000313" key="3">
    <source>
        <dbReference type="Proteomes" id="UP001316803"/>
    </source>
</evidence>
<feature type="region of interest" description="Disordered" evidence="1">
    <location>
        <begin position="312"/>
        <end position="334"/>
    </location>
</feature>
<organism evidence="2 3">
    <name type="scientific">Knufia fluminis</name>
    <dbReference type="NCBI Taxonomy" id="191047"/>
    <lineage>
        <taxon>Eukaryota</taxon>
        <taxon>Fungi</taxon>
        <taxon>Dikarya</taxon>
        <taxon>Ascomycota</taxon>
        <taxon>Pezizomycotina</taxon>
        <taxon>Eurotiomycetes</taxon>
        <taxon>Chaetothyriomycetidae</taxon>
        <taxon>Chaetothyriales</taxon>
        <taxon>Trichomeriaceae</taxon>
        <taxon>Knufia</taxon>
    </lineage>
</organism>
<proteinExistence type="predicted"/>
<keyword evidence="3" id="KW-1185">Reference proteome</keyword>
<evidence type="ECO:0000313" key="2">
    <source>
        <dbReference type="EMBL" id="KAK5956910.1"/>
    </source>
</evidence>
<evidence type="ECO:0000256" key="1">
    <source>
        <dbReference type="SAM" id="MobiDB-lite"/>
    </source>
</evidence>
<comment type="caution">
    <text evidence="2">The sequence shown here is derived from an EMBL/GenBank/DDBJ whole genome shotgun (WGS) entry which is preliminary data.</text>
</comment>
<dbReference type="Proteomes" id="UP001316803">
    <property type="component" value="Unassembled WGS sequence"/>
</dbReference>
<name>A0AAN8EVH0_9EURO</name>
<accession>A0AAN8EVH0</accession>